<organism evidence="8 9">
    <name type="scientific">Dyella caseinilytica</name>
    <dbReference type="NCBI Taxonomy" id="1849581"/>
    <lineage>
        <taxon>Bacteria</taxon>
        <taxon>Pseudomonadati</taxon>
        <taxon>Pseudomonadota</taxon>
        <taxon>Gammaproteobacteria</taxon>
        <taxon>Lysobacterales</taxon>
        <taxon>Rhodanobacteraceae</taxon>
        <taxon>Dyella</taxon>
    </lineage>
</organism>
<comment type="similarity">
    <text evidence="2">Belongs to the FHIPEP (flagella/HR/invasion proteins export pore) family.</text>
</comment>
<dbReference type="PANTHER" id="PTHR30161">
    <property type="entry name" value="FLAGELLAR EXPORT PROTEIN, MEMBRANE FLHA SUBUNIT-RELATED"/>
    <property type="match status" value="1"/>
</dbReference>
<keyword evidence="6 7" id="KW-0472">Membrane</keyword>
<dbReference type="PANTHER" id="PTHR30161:SF1">
    <property type="entry name" value="FLAGELLAR BIOSYNTHESIS PROTEIN FLHA-RELATED"/>
    <property type="match status" value="1"/>
</dbReference>
<evidence type="ECO:0000256" key="3">
    <source>
        <dbReference type="ARBA" id="ARBA00022475"/>
    </source>
</evidence>
<feature type="transmembrane region" description="Helical" evidence="7">
    <location>
        <begin position="39"/>
        <end position="58"/>
    </location>
</feature>
<dbReference type="RefSeq" id="WP_188801325.1">
    <property type="nucleotide sequence ID" value="NZ_BMIZ01000004.1"/>
</dbReference>
<evidence type="ECO:0000256" key="7">
    <source>
        <dbReference type="SAM" id="Phobius"/>
    </source>
</evidence>
<dbReference type="EMBL" id="CP064030">
    <property type="protein sequence ID" value="QRN52072.1"/>
    <property type="molecule type" value="Genomic_DNA"/>
</dbReference>
<feature type="transmembrane region" description="Helical" evidence="7">
    <location>
        <begin position="273"/>
        <end position="292"/>
    </location>
</feature>
<evidence type="ECO:0000256" key="5">
    <source>
        <dbReference type="ARBA" id="ARBA00022989"/>
    </source>
</evidence>
<dbReference type="InterPro" id="IPR025505">
    <property type="entry name" value="FHIPEP_CS"/>
</dbReference>
<dbReference type="Gene3D" id="3.40.30.60">
    <property type="entry name" value="FHIPEP family, domain 1"/>
    <property type="match status" value="1"/>
</dbReference>
<proteinExistence type="inferred from homology"/>
<evidence type="ECO:0000256" key="6">
    <source>
        <dbReference type="ARBA" id="ARBA00023136"/>
    </source>
</evidence>
<keyword evidence="3" id="KW-1003">Cell membrane</keyword>
<feature type="transmembrane region" description="Helical" evidence="7">
    <location>
        <begin position="102"/>
        <end position="128"/>
    </location>
</feature>
<dbReference type="InterPro" id="IPR042196">
    <property type="entry name" value="FHIPEP_4"/>
</dbReference>
<dbReference type="InterPro" id="IPR001712">
    <property type="entry name" value="T3SS_FHIPEP"/>
</dbReference>
<accession>A0ABX7GNT1</accession>
<name>A0ABX7GNT1_9GAMM</name>
<dbReference type="PRINTS" id="PR00949">
    <property type="entry name" value="TYPE3IMAPROT"/>
</dbReference>
<keyword evidence="4 7" id="KW-0812">Transmembrane</keyword>
<feature type="transmembrane region" description="Helical" evidence="7">
    <location>
        <begin position="15"/>
        <end position="33"/>
    </location>
</feature>
<keyword evidence="5 7" id="KW-1133">Transmembrane helix</keyword>
<dbReference type="Proteomes" id="UP000663181">
    <property type="component" value="Chromosome"/>
</dbReference>
<evidence type="ECO:0000256" key="4">
    <source>
        <dbReference type="ARBA" id="ARBA00022692"/>
    </source>
</evidence>
<dbReference type="PIRSF" id="PIRSF005419">
    <property type="entry name" value="FlhA"/>
    <property type="match status" value="1"/>
</dbReference>
<evidence type="ECO:0000313" key="9">
    <source>
        <dbReference type="Proteomes" id="UP000663181"/>
    </source>
</evidence>
<dbReference type="Gene3D" id="3.40.50.12790">
    <property type="entry name" value="FHIPEP family, domain 4"/>
    <property type="match status" value="1"/>
</dbReference>
<gene>
    <name evidence="8" type="ORF">ISN74_11195</name>
</gene>
<evidence type="ECO:0000256" key="1">
    <source>
        <dbReference type="ARBA" id="ARBA00004651"/>
    </source>
</evidence>
<protein>
    <submittedName>
        <fullName evidence="8">FHIPEP family type III secretion protein</fullName>
    </submittedName>
</protein>
<feature type="transmembrane region" description="Helical" evidence="7">
    <location>
        <begin position="238"/>
        <end position="261"/>
    </location>
</feature>
<feature type="transmembrane region" description="Helical" evidence="7">
    <location>
        <begin position="197"/>
        <end position="218"/>
    </location>
</feature>
<evidence type="ECO:0000256" key="2">
    <source>
        <dbReference type="ARBA" id="ARBA00008835"/>
    </source>
</evidence>
<comment type="subcellular location">
    <subcellularLocation>
        <location evidence="1">Cell membrane</location>
        <topology evidence="1">Multi-pass membrane protein</topology>
    </subcellularLocation>
</comment>
<dbReference type="Pfam" id="PF00771">
    <property type="entry name" value="FHIPEP"/>
    <property type="match status" value="1"/>
</dbReference>
<dbReference type="InterPro" id="IPR042194">
    <property type="entry name" value="FHIPEP_1"/>
</dbReference>
<reference evidence="8 9" key="1">
    <citation type="submission" date="2020-10" db="EMBL/GenBank/DDBJ databases">
        <title>Phylogeny of dyella-like bacteria.</title>
        <authorList>
            <person name="Fu J."/>
        </authorList>
    </citation>
    <scope>NUCLEOTIDE SEQUENCE [LARGE SCALE GENOMIC DNA]</scope>
    <source>
        <strain evidence="8 9">DHOB09</strain>
    </source>
</reference>
<sequence length="689" mass="74687">MTGLFGQLWTGKRDVILVLGMICILVILFTPIPGALLDFLLVLNFTAALLVLLITFFTDTPLAFSTFPSLLLITTLFRLALNISATRLILDKGNAGRVINAIGSYVVGGNYVIGLVVFLILVVVQYVVVTNGAQRVAEVAARFTLDSMPGKQMSIDADMNMGLIDEHEAKRRRSHVEKEASFYGAMDGATKFVKGDAIAGIMIILIDIIGGLTVGMVQKGLPWTESVHRYTLLTVGDGIVTQIPSLVIAVATGIIITRAATDAQLGTEIARQVLSSSRTLLIVSLALAGLLVLPGLPAWPVLLVLVGVATLTFFASRSGTPVAEKKEDASEPLAKREEEDLYRMLSIEPVEVHLGSSIAATYKARNLDLGDRISTFRKQFAMDFGFILPKVKLVQGSPLAEDAYEIQVQGSRVGRGELRFDALLAINPGGKRPKLEGRETRDPAYGLPAQWISPDQRQYARGAGYTLVDPETVLITHLGEVTKRHAPELLTRAETERLVARVREQQASLVDELIPGVMSYTDVQKVLQQLLREQVSIRNVETILEVLVDAGKTHKQTEDLVERVRERLGPSICQRVSNAQGELHVLTLAPELERSIVTAIRQREGAAGGLIADLAQLEALLSGLAKQSEAMMARSHLPVLLCPSVVRRHLRALIQRSLPHVTVLGINEVPSTVMVKAFGTVTASTAAAA</sequence>
<dbReference type="InterPro" id="IPR042193">
    <property type="entry name" value="FHIPEP_3"/>
</dbReference>
<keyword evidence="9" id="KW-1185">Reference proteome</keyword>
<evidence type="ECO:0000313" key="8">
    <source>
        <dbReference type="EMBL" id="QRN52072.1"/>
    </source>
</evidence>
<dbReference type="Gene3D" id="1.10.8.540">
    <property type="entry name" value="FHIPEP family, domain 3"/>
    <property type="match status" value="1"/>
</dbReference>
<dbReference type="PROSITE" id="PS00994">
    <property type="entry name" value="FHIPEP"/>
    <property type="match status" value="1"/>
</dbReference>